<organism evidence="2 3">
    <name type="scientific">Gimesia maris</name>
    <dbReference type="NCBI Taxonomy" id="122"/>
    <lineage>
        <taxon>Bacteria</taxon>
        <taxon>Pseudomonadati</taxon>
        <taxon>Planctomycetota</taxon>
        <taxon>Planctomycetia</taxon>
        <taxon>Planctomycetales</taxon>
        <taxon>Planctomycetaceae</taxon>
        <taxon>Gimesia</taxon>
    </lineage>
</organism>
<evidence type="ECO:0008006" key="4">
    <source>
        <dbReference type="Google" id="ProtNLM"/>
    </source>
</evidence>
<evidence type="ECO:0000313" key="2">
    <source>
        <dbReference type="EMBL" id="QEG18263.1"/>
    </source>
</evidence>
<sequence length="86" mass="9655">MPTRSRTELSRLVDTGSRTDPTVELTDKHWSLFEDLIPWVPPAPQGEAPKQNPEPVSMTLCGCCGQEPAGKIYQRSIRRNHPVMIV</sequence>
<gene>
    <name evidence="2" type="ORF">GmarT_41490</name>
</gene>
<feature type="compositionally biased region" description="Basic and acidic residues" evidence="1">
    <location>
        <begin position="1"/>
        <end position="11"/>
    </location>
</feature>
<proteinExistence type="predicted"/>
<evidence type="ECO:0000256" key="1">
    <source>
        <dbReference type="SAM" id="MobiDB-lite"/>
    </source>
</evidence>
<name>A0ABX5YRR6_9PLAN</name>
<feature type="region of interest" description="Disordered" evidence="1">
    <location>
        <begin position="1"/>
        <end position="20"/>
    </location>
</feature>
<reference evidence="2 3" key="1">
    <citation type="submission" date="2019-08" db="EMBL/GenBank/DDBJ databases">
        <title>Deep-cultivation of Planctomycetes and their phenomic and genomic characterization uncovers novel biology.</title>
        <authorList>
            <person name="Wiegand S."/>
            <person name="Jogler M."/>
            <person name="Boedeker C."/>
            <person name="Pinto D."/>
            <person name="Vollmers J."/>
            <person name="Rivas-Marin E."/>
            <person name="Kohn T."/>
            <person name="Peeters S.H."/>
            <person name="Heuer A."/>
            <person name="Rast P."/>
            <person name="Oberbeckmann S."/>
            <person name="Bunk B."/>
            <person name="Jeske O."/>
            <person name="Meyerdierks A."/>
            <person name="Storesund J.E."/>
            <person name="Kallscheuer N."/>
            <person name="Luecker S."/>
            <person name="Lage O.M."/>
            <person name="Pohl T."/>
            <person name="Merkel B.J."/>
            <person name="Hornburger P."/>
            <person name="Mueller R.-W."/>
            <person name="Bruemmer F."/>
            <person name="Labrenz M."/>
            <person name="Spormann A.M."/>
            <person name="Op den Camp H."/>
            <person name="Overmann J."/>
            <person name="Amann R."/>
            <person name="Jetten M.S.M."/>
            <person name="Mascher T."/>
            <person name="Medema M.H."/>
            <person name="Devos D.P."/>
            <person name="Kaster A.-K."/>
            <person name="Ovreas L."/>
            <person name="Rohde M."/>
            <person name="Galperin M.Y."/>
            <person name="Jogler C."/>
        </authorList>
    </citation>
    <scope>NUCLEOTIDE SEQUENCE [LARGE SCALE GENOMIC DNA]</scope>
    <source>
        <strain evidence="2 3">DSM 8797</strain>
    </source>
</reference>
<protein>
    <recommendedName>
        <fullName evidence="4">Transposase</fullName>
    </recommendedName>
</protein>
<dbReference type="Proteomes" id="UP000322887">
    <property type="component" value="Chromosome"/>
</dbReference>
<accession>A0ABX5YRR6</accession>
<keyword evidence="3" id="KW-1185">Reference proteome</keyword>
<evidence type="ECO:0000313" key="3">
    <source>
        <dbReference type="Proteomes" id="UP000322887"/>
    </source>
</evidence>
<dbReference type="EMBL" id="CP042910">
    <property type="protein sequence ID" value="QEG18263.1"/>
    <property type="molecule type" value="Genomic_DNA"/>
</dbReference>